<accession>A0A931G7D8</accession>
<sequence>MMLLDADVLLELISGSSYERQAEWFKLHPERPHTTALAVAEILAAIGSMTALERMSSGNAVAKFLATVMDRRVVPFDLDCAEHLARLAQLSRSDGSNYPLAYLLTAAMALRFGAELVTARPEEYAGLGVPTVTP</sequence>
<evidence type="ECO:0000256" key="4">
    <source>
        <dbReference type="ARBA" id="ARBA00022842"/>
    </source>
</evidence>
<evidence type="ECO:0000313" key="7">
    <source>
        <dbReference type="Proteomes" id="UP000655366"/>
    </source>
</evidence>
<evidence type="ECO:0000256" key="2">
    <source>
        <dbReference type="ARBA" id="ARBA00022723"/>
    </source>
</evidence>
<keyword evidence="3" id="KW-0378">Hydrolase</keyword>
<keyword evidence="4" id="KW-0460">Magnesium</keyword>
<proteinExistence type="predicted"/>
<evidence type="ECO:0000256" key="3">
    <source>
        <dbReference type="ARBA" id="ARBA00022801"/>
    </source>
</evidence>
<dbReference type="GO" id="GO:0004518">
    <property type="term" value="F:nuclease activity"/>
    <property type="evidence" value="ECO:0007669"/>
    <property type="project" value="UniProtKB-KW"/>
</dbReference>
<keyword evidence="2" id="KW-0479">Metal-binding</keyword>
<comment type="caution">
    <text evidence="6">The sequence shown here is derived from an EMBL/GenBank/DDBJ whole genome shotgun (WGS) entry which is preliminary data.</text>
</comment>
<keyword evidence="7" id="KW-1185">Reference proteome</keyword>
<dbReference type="SUPFAM" id="SSF88723">
    <property type="entry name" value="PIN domain-like"/>
    <property type="match status" value="1"/>
</dbReference>
<protein>
    <recommendedName>
        <fullName evidence="5">PIN domain-containing protein</fullName>
    </recommendedName>
</protein>
<dbReference type="Proteomes" id="UP000655366">
    <property type="component" value="Unassembled WGS sequence"/>
</dbReference>
<evidence type="ECO:0000259" key="5">
    <source>
        <dbReference type="Pfam" id="PF01850"/>
    </source>
</evidence>
<dbReference type="Gene3D" id="3.40.50.1010">
    <property type="entry name" value="5'-nuclease"/>
    <property type="match status" value="1"/>
</dbReference>
<dbReference type="EMBL" id="JADNYM010000007">
    <property type="protein sequence ID" value="MBG0739184.1"/>
    <property type="molecule type" value="Genomic_DNA"/>
</dbReference>
<dbReference type="Pfam" id="PF01850">
    <property type="entry name" value="PIN"/>
    <property type="match status" value="1"/>
</dbReference>
<dbReference type="InterPro" id="IPR002716">
    <property type="entry name" value="PIN_dom"/>
</dbReference>
<evidence type="ECO:0000256" key="1">
    <source>
        <dbReference type="ARBA" id="ARBA00022722"/>
    </source>
</evidence>
<dbReference type="InterPro" id="IPR029060">
    <property type="entry name" value="PIN-like_dom_sf"/>
</dbReference>
<feature type="domain" description="PIN" evidence="5">
    <location>
        <begin position="2"/>
        <end position="118"/>
    </location>
</feature>
<gene>
    <name evidence="6" type="ORF">IV500_07235</name>
</gene>
<dbReference type="RefSeq" id="WP_196396121.1">
    <property type="nucleotide sequence ID" value="NZ_JADNYM010000007.1"/>
</dbReference>
<dbReference type="GO" id="GO:0046872">
    <property type="term" value="F:metal ion binding"/>
    <property type="evidence" value="ECO:0007669"/>
    <property type="project" value="UniProtKB-KW"/>
</dbReference>
<keyword evidence="1" id="KW-0540">Nuclease</keyword>
<dbReference type="AlphaFoldDB" id="A0A931G7D8"/>
<reference evidence="6 7" key="1">
    <citation type="submission" date="2020-11" db="EMBL/GenBank/DDBJ databases">
        <title>Arthrobacter antarcticus sp. nov., isolated from Antarctic Soil.</title>
        <authorList>
            <person name="Li J."/>
        </authorList>
    </citation>
    <scope>NUCLEOTIDE SEQUENCE [LARGE SCALE GENOMIC DNA]</scope>
    <source>
        <strain evidence="6 7">Z1-20</strain>
    </source>
</reference>
<name>A0A931G7D8_9MICC</name>
<evidence type="ECO:0000313" key="6">
    <source>
        <dbReference type="EMBL" id="MBG0739184.1"/>
    </source>
</evidence>
<dbReference type="GO" id="GO:0016787">
    <property type="term" value="F:hydrolase activity"/>
    <property type="evidence" value="ECO:0007669"/>
    <property type="project" value="UniProtKB-KW"/>
</dbReference>
<organism evidence="6 7">
    <name type="scientific">Arthrobacter terrae</name>
    <dbReference type="NCBI Taxonomy" id="2935737"/>
    <lineage>
        <taxon>Bacteria</taxon>
        <taxon>Bacillati</taxon>
        <taxon>Actinomycetota</taxon>
        <taxon>Actinomycetes</taxon>
        <taxon>Micrococcales</taxon>
        <taxon>Micrococcaceae</taxon>
        <taxon>Arthrobacter</taxon>
    </lineage>
</organism>